<gene>
    <name evidence="4" type="ORF">H3309_03355</name>
</gene>
<dbReference type="PANTHER" id="PTHR30420:SF1">
    <property type="entry name" value="ARGININE N-SUCCINYLTRANSFERASE"/>
    <property type="match status" value="1"/>
</dbReference>
<evidence type="ECO:0000313" key="4">
    <source>
        <dbReference type="EMBL" id="QMW24506.1"/>
    </source>
</evidence>
<keyword evidence="5" id="KW-1185">Reference proteome</keyword>
<accession>A0A7G5IMB4</accession>
<evidence type="ECO:0000313" key="5">
    <source>
        <dbReference type="Proteomes" id="UP000515292"/>
    </source>
</evidence>
<evidence type="ECO:0000256" key="3">
    <source>
        <dbReference type="ARBA" id="ARBA00023315"/>
    </source>
</evidence>
<dbReference type="SUPFAM" id="SSF55729">
    <property type="entry name" value="Acyl-CoA N-acyltransferases (Nat)"/>
    <property type="match status" value="1"/>
</dbReference>
<proteinExistence type="predicted"/>
<keyword evidence="2 4" id="KW-0808">Transferase</keyword>
<evidence type="ECO:0000256" key="1">
    <source>
        <dbReference type="ARBA" id="ARBA00022503"/>
    </source>
</evidence>
<reference evidence="4 5" key="1">
    <citation type="submission" date="2020-07" db="EMBL/GenBank/DDBJ databases">
        <title>Complete genome sequence for Sandaracinobacter sp. M6.</title>
        <authorList>
            <person name="Tang Y."/>
            <person name="Liu Q."/>
            <person name="Guo Z."/>
            <person name="Lei P."/>
            <person name="Huang B."/>
        </authorList>
    </citation>
    <scope>NUCLEOTIDE SEQUENCE [LARGE SCALE GENOMIC DNA]</scope>
    <source>
        <strain evidence="4 5">M6</strain>
    </source>
</reference>
<evidence type="ECO:0000256" key="2">
    <source>
        <dbReference type="ARBA" id="ARBA00022679"/>
    </source>
</evidence>
<dbReference type="GO" id="GO:0008791">
    <property type="term" value="F:arginine N-succinyltransferase activity"/>
    <property type="evidence" value="ECO:0007669"/>
    <property type="project" value="InterPro"/>
</dbReference>
<dbReference type="Pfam" id="PF04958">
    <property type="entry name" value="AstA"/>
    <property type="match status" value="1"/>
</dbReference>
<dbReference type="GO" id="GO:0006527">
    <property type="term" value="P:L-arginine catabolic process"/>
    <property type="evidence" value="ECO:0007669"/>
    <property type="project" value="InterPro"/>
</dbReference>
<sequence>MDIGELHDWHIRTACASDVDALYALAQLTGGGFTNLPPDRDELALRINWSLESLAAALDGPQNELYMLVLAHRRTQEIAGTACLFSRVGVEWPFYSYKLTTLSKQSKELGRTLSTQVLHLVNDYDGASEVGGLFLHPARRTGGLGRLLARSRYLFVARHRARFGDRMIAELRGVIDETGNSPFWDGLAGRFFGMDFREADKFNSLHGNQFIADLMPKHAVYAALLPESARAVIGQCHPAGRAALAMLAKEGFVHNGYIDIFDGGPTVECATDRITSVATARRATARAGSAAGEARLVAAGEAERFTARVTLGIADGDTLRVPASADLDGQDVSHVIF</sequence>
<dbReference type="Proteomes" id="UP000515292">
    <property type="component" value="Chromosome"/>
</dbReference>
<dbReference type="InterPro" id="IPR016181">
    <property type="entry name" value="Acyl_CoA_acyltransferase"/>
</dbReference>
<dbReference type="AlphaFoldDB" id="A0A7G5IMB4"/>
<protein>
    <submittedName>
        <fullName evidence="4">Arginine N-succinyltransferase</fullName>
    </submittedName>
</protein>
<dbReference type="PANTHER" id="PTHR30420">
    <property type="entry name" value="N-SUCCINYLARGININE DIHYDROLASE"/>
    <property type="match status" value="1"/>
</dbReference>
<organism evidence="4 5">
    <name type="scientific">Sandaracinobacteroides saxicola</name>
    <dbReference type="NCBI Taxonomy" id="2759707"/>
    <lineage>
        <taxon>Bacteria</taxon>
        <taxon>Pseudomonadati</taxon>
        <taxon>Pseudomonadota</taxon>
        <taxon>Alphaproteobacteria</taxon>
        <taxon>Sphingomonadales</taxon>
        <taxon>Sphingosinicellaceae</taxon>
        <taxon>Sandaracinobacteroides</taxon>
    </lineage>
</organism>
<dbReference type="InterPro" id="IPR007041">
    <property type="entry name" value="Arg_succinylTrfase_AstA/AruG"/>
</dbReference>
<name>A0A7G5IMB4_9SPHN</name>
<keyword evidence="3" id="KW-0012">Acyltransferase</keyword>
<dbReference type="NCBIfam" id="TIGR03243">
    <property type="entry name" value="arg_catab_AOST"/>
    <property type="match status" value="1"/>
</dbReference>
<dbReference type="KEGG" id="sand:H3309_03355"/>
<keyword evidence="1" id="KW-0056">Arginine metabolism</keyword>
<dbReference type="EMBL" id="CP059851">
    <property type="protein sequence ID" value="QMW24506.1"/>
    <property type="molecule type" value="Genomic_DNA"/>
</dbReference>